<feature type="domain" description="ParB-like N-terminal" evidence="3">
    <location>
        <begin position="59"/>
        <end position="148"/>
    </location>
</feature>
<dbReference type="AlphaFoldDB" id="A0A899NE10"/>
<dbReference type="InterPro" id="IPR003115">
    <property type="entry name" value="ParB_N"/>
</dbReference>
<name>A0A899NE10_PROST</name>
<keyword evidence="1" id="KW-0238">DNA-binding</keyword>
<sequence>MTDVERGTSKDMYLGAGKRTGFEQKSGLPPLRGAGAPKRTFTLKDGRKVDAEHVVVPGSKVSEQTVVHALNPRNQEALDENSMRDILEQIRERGVDTEGIAVRVDGIYQLIEGSRRRYCCEKLSADLPLWVLPNDISNEDIFSIISAAQSSRKFSYREVGMQYLKLMEENGFTTNEELAQHIGISTESVRKRIQAAQIDPRLIALFPDCEGIPNTFYSRLAKVQGSAKKEMIDIGELCQEVQDNRKDKPVENIQETQKDILEEVATMLEIMADKAKPAAAWKTSDIVAFENKDQYARISYSGNGRKVRFEFNRLNQKVVEDIERLIRLKLTKSLQEDSE</sequence>
<dbReference type="SMART" id="SM00470">
    <property type="entry name" value="ParB"/>
    <property type="match status" value="1"/>
</dbReference>
<geneLocation type="plasmid" evidence="4">
    <name>pM2-1</name>
</geneLocation>
<protein>
    <submittedName>
        <fullName evidence="4">Virulence regulon transcriptional activator VirB</fullName>
    </submittedName>
</protein>
<dbReference type="InterPro" id="IPR036086">
    <property type="entry name" value="ParB/Sulfiredoxin_sf"/>
</dbReference>
<feature type="region of interest" description="Disordered" evidence="2">
    <location>
        <begin position="1"/>
        <end position="37"/>
    </location>
</feature>
<dbReference type="Gene3D" id="1.10.10.2830">
    <property type="match status" value="1"/>
</dbReference>
<dbReference type="Pfam" id="PF08775">
    <property type="entry name" value="ParB"/>
    <property type="match status" value="1"/>
</dbReference>
<dbReference type="RefSeq" id="WP_042847158.1">
    <property type="nucleotide sequence ID" value="NZ_CP095444.1"/>
</dbReference>
<organism evidence="4">
    <name type="scientific">Providencia stuartii</name>
    <dbReference type="NCBI Taxonomy" id="588"/>
    <lineage>
        <taxon>Bacteria</taxon>
        <taxon>Pseudomonadati</taxon>
        <taxon>Pseudomonadota</taxon>
        <taxon>Gammaproteobacteria</taxon>
        <taxon>Enterobacterales</taxon>
        <taxon>Morganellaceae</taxon>
        <taxon>Providencia</taxon>
    </lineage>
</organism>
<dbReference type="PANTHER" id="PTHR38973">
    <property type="entry name" value="PLASMID PARTITIONING CONTROL PROTEIN-RELATED"/>
    <property type="match status" value="1"/>
</dbReference>
<evidence type="ECO:0000259" key="3">
    <source>
        <dbReference type="SMART" id="SM00470"/>
    </source>
</evidence>
<dbReference type="CDD" id="cd16394">
    <property type="entry name" value="sopB_N"/>
    <property type="match status" value="1"/>
</dbReference>
<dbReference type="PANTHER" id="PTHR38973:SF1">
    <property type="entry name" value="PLASMID PARTITION PROTEIN B"/>
    <property type="match status" value="1"/>
</dbReference>
<dbReference type="Gene3D" id="3.90.1530.10">
    <property type="entry name" value="Conserved hypothetical protein from pyrococcus furiosus pfu- 392566-001, ParB domain"/>
    <property type="match status" value="1"/>
</dbReference>
<dbReference type="GO" id="GO:0003677">
    <property type="term" value="F:DNA binding"/>
    <property type="evidence" value="ECO:0007669"/>
    <property type="project" value="UniProtKB-KW"/>
</dbReference>
<evidence type="ECO:0000313" key="4">
    <source>
        <dbReference type="EMBL" id="QSM62385.1"/>
    </source>
</evidence>
<evidence type="ECO:0000256" key="2">
    <source>
        <dbReference type="SAM" id="MobiDB-lite"/>
    </source>
</evidence>
<dbReference type="InterPro" id="IPR014884">
    <property type="entry name" value="ParB_fam_C"/>
</dbReference>
<dbReference type="EMBL" id="MT813046">
    <property type="protein sequence ID" value="QSM62385.1"/>
    <property type="molecule type" value="Genomic_DNA"/>
</dbReference>
<proteinExistence type="predicted"/>
<accession>A0A899NE10</accession>
<reference evidence="4" key="1">
    <citation type="submission" date="2020-07" db="EMBL/GenBank/DDBJ databases">
        <title>Persistence and transmission of plasmid-borne blaNDM genes carried by diverse species of Enterobacterium in a Chinese goose farm.</title>
        <authorList>
            <person name="Fang L.-X."/>
            <person name="Cen D.-J."/>
        </authorList>
    </citation>
    <scope>NUCLEOTIDE SEQUENCE</scope>
    <source>
        <strain evidence="4">M2</strain>
        <plasmid evidence="4">pM2-1</plasmid>
    </source>
</reference>
<dbReference type="SUPFAM" id="SSF110849">
    <property type="entry name" value="ParB/Sulfiredoxin"/>
    <property type="match status" value="1"/>
</dbReference>
<keyword evidence="4" id="KW-0614">Plasmid</keyword>
<evidence type="ECO:0000256" key="1">
    <source>
        <dbReference type="ARBA" id="ARBA00023125"/>
    </source>
</evidence>
<gene>
    <name evidence="4" type="primary">virB</name>
    <name evidence="4" type="ORF">EKPLLCFL_00150</name>
</gene>